<accession>A0A016WNL0</accession>
<name>A0A016WNL0_9BILA</name>
<keyword evidence="1" id="KW-0812">Transmembrane</keyword>
<organism evidence="2 3">
    <name type="scientific">Ancylostoma ceylanicum</name>
    <dbReference type="NCBI Taxonomy" id="53326"/>
    <lineage>
        <taxon>Eukaryota</taxon>
        <taxon>Metazoa</taxon>
        <taxon>Ecdysozoa</taxon>
        <taxon>Nematoda</taxon>
        <taxon>Chromadorea</taxon>
        <taxon>Rhabditida</taxon>
        <taxon>Rhabditina</taxon>
        <taxon>Rhabditomorpha</taxon>
        <taxon>Strongyloidea</taxon>
        <taxon>Ancylostomatidae</taxon>
        <taxon>Ancylostomatinae</taxon>
        <taxon>Ancylostoma</taxon>
    </lineage>
</organism>
<sequence>MSAEPLPREMHCGNESTVHIVNSKCPPFDRYCASCGARRLIIFDQLRQYLYIRSPYVVIGLSVVLGAAWLGLRYALRDKLK</sequence>
<keyword evidence="3" id="KW-1185">Reference proteome</keyword>
<dbReference type="EMBL" id="JARK01000205">
    <property type="protein sequence ID" value="EYC40583.1"/>
    <property type="molecule type" value="Genomic_DNA"/>
</dbReference>
<gene>
    <name evidence="2" type="primary">Acey_s0605.g568</name>
    <name evidence="2" type="ORF">Y032_0605g568</name>
</gene>
<dbReference type="Proteomes" id="UP000024635">
    <property type="component" value="Unassembled WGS sequence"/>
</dbReference>
<reference evidence="3" key="1">
    <citation type="journal article" date="2015" name="Nat. Genet.">
        <title>The genome and transcriptome of the zoonotic hookworm Ancylostoma ceylanicum identify infection-specific gene families.</title>
        <authorList>
            <person name="Schwarz E.M."/>
            <person name="Hu Y."/>
            <person name="Antoshechkin I."/>
            <person name="Miller M.M."/>
            <person name="Sternberg P.W."/>
            <person name="Aroian R.V."/>
        </authorList>
    </citation>
    <scope>NUCLEOTIDE SEQUENCE</scope>
    <source>
        <strain evidence="3">HY135</strain>
    </source>
</reference>
<proteinExistence type="predicted"/>
<protein>
    <submittedName>
        <fullName evidence="2">Uncharacterized protein</fullName>
    </submittedName>
</protein>
<feature type="transmembrane region" description="Helical" evidence="1">
    <location>
        <begin position="56"/>
        <end position="76"/>
    </location>
</feature>
<keyword evidence="1" id="KW-1133">Transmembrane helix</keyword>
<dbReference type="OrthoDB" id="5780528at2759"/>
<keyword evidence="1" id="KW-0472">Membrane</keyword>
<evidence type="ECO:0000313" key="2">
    <source>
        <dbReference type="EMBL" id="EYC40583.1"/>
    </source>
</evidence>
<evidence type="ECO:0000256" key="1">
    <source>
        <dbReference type="SAM" id="Phobius"/>
    </source>
</evidence>
<comment type="caution">
    <text evidence="2">The sequence shown here is derived from an EMBL/GenBank/DDBJ whole genome shotgun (WGS) entry which is preliminary data.</text>
</comment>
<evidence type="ECO:0000313" key="3">
    <source>
        <dbReference type="Proteomes" id="UP000024635"/>
    </source>
</evidence>
<dbReference type="AlphaFoldDB" id="A0A016WNL0"/>